<keyword evidence="6" id="KW-1185">Reference proteome</keyword>
<feature type="compositionally biased region" description="Polar residues" evidence="2">
    <location>
        <begin position="114"/>
        <end position="130"/>
    </location>
</feature>
<evidence type="ECO:0000259" key="4">
    <source>
        <dbReference type="Pfam" id="PF10172"/>
    </source>
</evidence>
<evidence type="ECO:0000256" key="3">
    <source>
        <dbReference type="SAM" id="Phobius"/>
    </source>
</evidence>
<sequence length="180" mass="20437">MKNVHDMIQSKIAYDDGQRKSPEYSTVHSPSYINSEQWKLRCWRHKHGRAIAEGGMRVYTCVRDTSPPEGQHIKTNQQNILIRSLTLKKQKDASESSRKRPAEKAAESRAPAKRTNNQINSLQEGSNSQTSHRDFQNLTVERLRALLKAQAVTAIVLAYIWYGALFCGPVIEMDQQGARS</sequence>
<dbReference type="Pfam" id="PF10172">
    <property type="entry name" value="DDA1"/>
    <property type="match status" value="1"/>
</dbReference>
<keyword evidence="3" id="KW-1133">Transmembrane helix</keyword>
<dbReference type="GO" id="GO:0080008">
    <property type="term" value="C:Cul4-RING E3 ubiquitin ligase complex"/>
    <property type="evidence" value="ECO:0007669"/>
    <property type="project" value="TreeGrafter"/>
</dbReference>
<dbReference type="EMBL" id="CAXHTB010000022">
    <property type="protein sequence ID" value="CAL0330092.1"/>
    <property type="molecule type" value="Genomic_DNA"/>
</dbReference>
<evidence type="ECO:0000313" key="6">
    <source>
        <dbReference type="Proteomes" id="UP001497480"/>
    </source>
</evidence>
<feature type="transmembrane region" description="Helical" evidence="3">
    <location>
        <begin position="151"/>
        <end position="171"/>
    </location>
</feature>
<feature type="compositionally biased region" description="Basic and acidic residues" evidence="2">
    <location>
        <begin position="89"/>
        <end position="107"/>
    </location>
</feature>
<evidence type="ECO:0000256" key="2">
    <source>
        <dbReference type="SAM" id="MobiDB-lite"/>
    </source>
</evidence>
<feature type="domain" description="DET1- and DDB1-associated protein 1" evidence="4">
    <location>
        <begin position="50"/>
        <end position="91"/>
    </location>
</feature>
<comment type="similarity">
    <text evidence="1">Belongs to the DDA1 family.</text>
</comment>
<feature type="region of interest" description="Disordered" evidence="2">
    <location>
        <begin position="84"/>
        <end position="133"/>
    </location>
</feature>
<dbReference type="InterPro" id="IPR033575">
    <property type="entry name" value="DDA1-like"/>
</dbReference>
<keyword evidence="3" id="KW-0472">Membrane</keyword>
<protein>
    <recommendedName>
        <fullName evidence="4">DET1- and DDB1-associated protein 1 domain-containing protein</fullName>
    </recommendedName>
</protein>
<dbReference type="InterPro" id="IPR018276">
    <property type="entry name" value="DDA1_dom"/>
</dbReference>
<organism evidence="5 6">
    <name type="scientific">Lupinus luteus</name>
    <name type="common">European yellow lupine</name>
    <dbReference type="NCBI Taxonomy" id="3873"/>
    <lineage>
        <taxon>Eukaryota</taxon>
        <taxon>Viridiplantae</taxon>
        <taxon>Streptophyta</taxon>
        <taxon>Embryophyta</taxon>
        <taxon>Tracheophyta</taxon>
        <taxon>Spermatophyta</taxon>
        <taxon>Magnoliopsida</taxon>
        <taxon>eudicotyledons</taxon>
        <taxon>Gunneridae</taxon>
        <taxon>Pentapetalae</taxon>
        <taxon>rosids</taxon>
        <taxon>fabids</taxon>
        <taxon>Fabales</taxon>
        <taxon>Fabaceae</taxon>
        <taxon>Papilionoideae</taxon>
        <taxon>50 kb inversion clade</taxon>
        <taxon>genistoids sensu lato</taxon>
        <taxon>core genistoids</taxon>
        <taxon>Genisteae</taxon>
        <taxon>Lupinus</taxon>
    </lineage>
</organism>
<dbReference type="GO" id="GO:0032436">
    <property type="term" value="P:positive regulation of proteasomal ubiquitin-dependent protein catabolic process"/>
    <property type="evidence" value="ECO:0007669"/>
    <property type="project" value="TreeGrafter"/>
</dbReference>
<feature type="compositionally biased region" description="Basic and acidic residues" evidence="2">
    <location>
        <begin position="13"/>
        <end position="22"/>
    </location>
</feature>
<dbReference type="PANTHER" id="PTHR31879:SF2">
    <property type="entry name" value="DET1- AND DDB1-ASSOCIATED PROTEIN 1"/>
    <property type="match status" value="1"/>
</dbReference>
<dbReference type="AlphaFoldDB" id="A0AAV1Y7X7"/>
<accession>A0AAV1Y7X7</accession>
<feature type="region of interest" description="Disordered" evidence="2">
    <location>
        <begin position="1"/>
        <end position="29"/>
    </location>
</feature>
<proteinExistence type="inferred from homology"/>
<reference evidence="5 6" key="1">
    <citation type="submission" date="2024-03" db="EMBL/GenBank/DDBJ databases">
        <authorList>
            <person name="Martinez-Hernandez J."/>
        </authorList>
    </citation>
    <scope>NUCLEOTIDE SEQUENCE [LARGE SCALE GENOMIC DNA]</scope>
</reference>
<name>A0AAV1Y7X7_LUPLU</name>
<dbReference type="PANTHER" id="PTHR31879">
    <property type="entry name" value="DET1- AND DDB1-ASSOCIATED PROTEIN 1"/>
    <property type="match status" value="1"/>
</dbReference>
<gene>
    <name evidence="5" type="ORF">LLUT_LOCUS31152</name>
</gene>
<evidence type="ECO:0000256" key="1">
    <source>
        <dbReference type="ARBA" id="ARBA00008042"/>
    </source>
</evidence>
<keyword evidence="3" id="KW-0812">Transmembrane</keyword>
<dbReference type="Proteomes" id="UP001497480">
    <property type="component" value="Unassembled WGS sequence"/>
</dbReference>
<comment type="caution">
    <text evidence="5">The sequence shown here is derived from an EMBL/GenBank/DDBJ whole genome shotgun (WGS) entry which is preliminary data.</text>
</comment>
<evidence type="ECO:0000313" key="5">
    <source>
        <dbReference type="EMBL" id="CAL0330092.1"/>
    </source>
</evidence>